<dbReference type="Gene3D" id="1.20.1640.10">
    <property type="entry name" value="Multidrug efflux transporter AcrB transmembrane domain"/>
    <property type="match status" value="2"/>
</dbReference>
<evidence type="ECO:0000313" key="3">
    <source>
        <dbReference type="Proteomes" id="UP001595892"/>
    </source>
</evidence>
<dbReference type="Proteomes" id="UP001595892">
    <property type="component" value="Unassembled WGS sequence"/>
</dbReference>
<feature type="transmembrane region" description="Helical" evidence="1">
    <location>
        <begin position="967"/>
        <end position="990"/>
    </location>
</feature>
<feature type="transmembrane region" description="Helical" evidence="1">
    <location>
        <begin position="864"/>
        <end position="884"/>
    </location>
</feature>
<sequence>MHAMIAAAFSRVRTVLLLLCLILLAGAYAYVTIPKEASPEIDIPIFIVSVAYPGISAEDSARLLVEPIERRLQSLQGLRRMTAQAGEGFATLTLEFDPGFDQQAAFQNVRDETDNAVPDLPAGAERPFVREVDVSLFPILTVALSGQVPERELIRVARELGDRLETLPGVLEASLSGDREDLLEVVIDPLAMQSYGIAAQDIVQAVRNNNQLVAAGAFDTGSGRIPVSIPGTIQSLADVMEIPVLVSETGVVRVRDVAEVRQTFHDRESFARIDGQATIGIDISKTAGANVIDTVAGVQALVEAARRDWPDAVRIDYLQNQAEDIQSLLGDLENNVIAAVLLVTATMVLALGLRAALLVAVAIPGAFLGGILAIHLLGFTLNIVVLFGLILVIGMLVDGAIVVVELAERLRSEGRERREAFLQAARRMAWPITASTATTLAVFVPLLFWPGVAGQFMRFLPATVIVTLSASLLMALVFVPVIGVLFPGRGRGRADAARPQPAPQGDEARAGAVPPRVAGAYARALDRAIARPGATFALSVGLLFGSFVLYGLIGRGFDFFPFVEPERAQVQVQANGNLSIHEADRIVRLVEQRILGTEGVERVYARTMGSVEGRLGANVAPDVIGTIQVDFTDWRSREPAAAILDRIRAATATLPGIGVQIEAQESGPGAARPVQIEVSSPDRARLAVAAQRLQAMMAGQDGLVDVASDAPVPRVEIRIDVDREQAARHGVDMTTLGTTVQLLTNGVLLGTYLPDFASDEVEIRLRYPASERTFAQLADLRVATPNGSVPIGNFVRLAPGPAPAVVNRVDARNVQTVSAGLAQGRNVNVEIERLRARLAEAPLGDDVEIAFAGEIEDQQEAGTFLVLAFVLALFLMFLVLLTQLDSFFQSLLVLSAIGFSIAGVLFGLILRQESFSIVMSGIGIMALAGIVVNNNIVLIDAYNEHRGNGLAPADAARRAGSERLRPVMLTAITTIVGLLPMVLGMTIDFFGRDLYFGAPSGQFWVQLSTAIAGGLAFATLVTALLTPALLAWDGERRLRRAARRARAA</sequence>
<dbReference type="Gene3D" id="3.30.70.1320">
    <property type="entry name" value="Multidrug efflux transporter AcrB pore domain like"/>
    <property type="match status" value="1"/>
</dbReference>
<keyword evidence="1" id="KW-0812">Transmembrane</keyword>
<feature type="transmembrane region" description="Helical" evidence="1">
    <location>
        <begin position="460"/>
        <end position="486"/>
    </location>
</feature>
<dbReference type="EMBL" id="JBHSGG010000002">
    <property type="protein sequence ID" value="MFC4726941.1"/>
    <property type="molecule type" value="Genomic_DNA"/>
</dbReference>
<dbReference type="PRINTS" id="PR00702">
    <property type="entry name" value="ACRIFLAVINRP"/>
</dbReference>
<keyword evidence="1" id="KW-1133">Transmembrane helix</keyword>
<dbReference type="InterPro" id="IPR001036">
    <property type="entry name" value="Acrflvin-R"/>
</dbReference>
<organism evidence="2 3">
    <name type="scientific">Coralloluteibacterium thermophilum</name>
    <dbReference type="NCBI Taxonomy" id="2707049"/>
    <lineage>
        <taxon>Bacteria</taxon>
        <taxon>Pseudomonadati</taxon>
        <taxon>Pseudomonadota</taxon>
        <taxon>Gammaproteobacteria</taxon>
        <taxon>Lysobacterales</taxon>
        <taxon>Lysobacteraceae</taxon>
        <taxon>Coralloluteibacterium</taxon>
    </lineage>
</organism>
<dbReference type="InterPro" id="IPR027463">
    <property type="entry name" value="AcrB_DN_DC_subdom"/>
</dbReference>
<feature type="transmembrane region" description="Helical" evidence="1">
    <location>
        <begin position="533"/>
        <end position="553"/>
    </location>
</feature>
<keyword evidence="1" id="KW-0472">Membrane</keyword>
<dbReference type="Gene3D" id="3.30.70.1430">
    <property type="entry name" value="Multidrug efflux transporter AcrB pore domain"/>
    <property type="match status" value="2"/>
</dbReference>
<comment type="caution">
    <text evidence="2">The sequence shown here is derived from an EMBL/GenBank/DDBJ whole genome shotgun (WGS) entry which is preliminary data.</text>
</comment>
<feature type="transmembrane region" description="Helical" evidence="1">
    <location>
        <begin position="891"/>
        <end position="910"/>
    </location>
</feature>
<dbReference type="PANTHER" id="PTHR32063:SF0">
    <property type="entry name" value="SWARMING MOTILITY PROTEIN SWRC"/>
    <property type="match status" value="1"/>
</dbReference>
<evidence type="ECO:0000256" key="1">
    <source>
        <dbReference type="SAM" id="Phobius"/>
    </source>
</evidence>
<name>A0ABV9NIA5_9GAMM</name>
<evidence type="ECO:0000313" key="2">
    <source>
        <dbReference type="EMBL" id="MFC4726941.1"/>
    </source>
</evidence>
<dbReference type="PANTHER" id="PTHR32063">
    <property type="match status" value="1"/>
</dbReference>
<gene>
    <name evidence="2" type="ORF">ACFO3Q_01950</name>
</gene>
<dbReference type="RefSeq" id="WP_377002908.1">
    <property type="nucleotide sequence ID" value="NZ_JBHSGG010000002.1"/>
</dbReference>
<protein>
    <submittedName>
        <fullName evidence="2">Efflux RND transporter permease subunit</fullName>
    </submittedName>
</protein>
<dbReference type="Pfam" id="PF00873">
    <property type="entry name" value="ACR_tran"/>
    <property type="match status" value="1"/>
</dbReference>
<dbReference type="SUPFAM" id="SSF82714">
    <property type="entry name" value="Multidrug efflux transporter AcrB TolC docking domain, DN and DC subdomains"/>
    <property type="match status" value="2"/>
</dbReference>
<dbReference type="Gene3D" id="3.30.70.1440">
    <property type="entry name" value="Multidrug efflux transporter AcrB pore domain"/>
    <property type="match status" value="1"/>
</dbReference>
<proteinExistence type="predicted"/>
<reference evidence="3" key="1">
    <citation type="journal article" date="2019" name="Int. J. Syst. Evol. Microbiol.">
        <title>The Global Catalogue of Microorganisms (GCM) 10K type strain sequencing project: providing services to taxonomists for standard genome sequencing and annotation.</title>
        <authorList>
            <consortium name="The Broad Institute Genomics Platform"/>
            <consortium name="The Broad Institute Genome Sequencing Center for Infectious Disease"/>
            <person name="Wu L."/>
            <person name="Ma J."/>
        </authorList>
    </citation>
    <scope>NUCLEOTIDE SEQUENCE [LARGE SCALE GENOMIC DNA]</scope>
    <source>
        <strain evidence="3">CGMCC 1.13574</strain>
    </source>
</reference>
<feature type="transmembrane region" description="Helical" evidence="1">
    <location>
        <begin position="428"/>
        <end position="448"/>
    </location>
</feature>
<dbReference type="SUPFAM" id="SSF82866">
    <property type="entry name" value="Multidrug efflux transporter AcrB transmembrane domain"/>
    <property type="match status" value="2"/>
</dbReference>
<feature type="transmembrane region" description="Helical" evidence="1">
    <location>
        <begin position="916"/>
        <end position="938"/>
    </location>
</feature>
<feature type="transmembrane region" description="Helical" evidence="1">
    <location>
        <begin position="358"/>
        <end position="377"/>
    </location>
</feature>
<dbReference type="SUPFAM" id="SSF82693">
    <property type="entry name" value="Multidrug efflux transporter AcrB pore domain, PN1, PN2, PC1 and PC2 subdomains"/>
    <property type="match status" value="2"/>
</dbReference>
<keyword evidence="3" id="KW-1185">Reference proteome</keyword>
<feature type="transmembrane region" description="Helical" evidence="1">
    <location>
        <begin position="1010"/>
        <end position="1032"/>
    </location>
</feature>
<feature type="transmembrane region" description="Helical" evidence="1">
    <location>
        <begin position="336"/>
        <end position="353"/>
    </location>
</feature>
<accession>A0ABV9NIA5</accession>
<dbReference type="Gene3D" id="3.30.2090.10">
    <property type="entry name" value="Multidrug efflux transporter AcrB TolC docking domain, DN and DC subdomains"/>
    <property type="match status" value="2"/>
</dbReference>
<feature type="transmembrane region" description="Helical" evidence="1">
    <location>
        <begin position="383"/>
        <end position="407"/>
    </location>
</feature>